<evidence type="ECO:0000256" key="3">
    <source>
        <dbReference type="ARBA" id="ARBA00023014"/>
    </source>
</evidence>
<dbReference type="SUPFAM" id="SSF53732">
    <property type="entry name" value="Aconitase iron-sulfur domain"/>
    <property type="match status" value="1"/>
</dbReference>
<dbReference type="InterPro" id="IPR001030">
    <property type="entry name" value="Acoase/IPM_deHydtase_lsu_aba"/>
</dbReference>
<keyword evidence="3" id="KW-0411">Iron-sulfur</keyword>
<evidence type="ECO:0000256" key="2">
    <source>
        <dbReference type="ARBA" id="ARBA00023004"/>
    </source>
</evidence>
<sequence>MTEKPRTLYEKIWDAHVVETRDDGTSLIYIDRHLVHEVTSPQAFEGLRLAGRKLRRPGPDAGGAGP</sequence>
<evidence type="ECO:0000313" key="6">
    <source>
        <dbReference type="Proteomes" id="UP001138540"/>
    </source>
</evidence>
<reference evidence="5 6" key="1">
    <citation type="submission" date="2020-08" db="EMBL/GenBank/DDBJ databases">
        <title>Exploring microbial biodiversity for novel pathways involved in the catabolism of aromatic compounds derived from lignin.</title>
        <authorList>
            <person name="Elkins J."/>
        </authorList>
    </citation>
    <scope>NUCLEOTIDE SEQUENCE [LARGE SCALE GENOMIC DNA]</scope>
    <source>
        <strain evidence="5 6">B1D3A</strain>
    </source>
</reference>
<accession>A0ABR6NEK4</accession>
<evidence type="ECO:0000259" key="4">
    <source>
        <dbReference type="Pfam" id="PF00330"/>
    </source>
</evidence>
<organism evidence="5 6">
    <name type="scientific">Sphingobium lignivorans</name>
    <dbReference type="NCBI Taxonomy" id="2735886"/>
    <lineage>
        <taxon>Bacteria</taxon>
        <taxon>Pseudomonadati</taxon>
        <taxon>Pseudomonadota</taxon>
        <taxon>Alphaproteobacteria</taxon>
        <taxon>Sphingomonadales</taxon>
        <taxon>Sphingomonadaceae</taxon>
        <taxon>Sphingobium</taxon>
    </lineage>
</organism>
<comment type="caution">
    <text evidence="5">The sequence shown here is derived from an EMBL/GenBank/DDBJ whole genome shotgun (WGS) entry which is preliminary data.</text>
</comment>
<protein>
    <submittedName>
        <fullName evidence="5">Homoaconitase/3-isopropylmalate dehydratase large subunit</fullName>
    </submittedName>
</protein>
<dbReference type="Gene3D" id="3.30.499.10">
    <property type="entry name" value="Aconitase, domain 3"/>
    <property type="match status" value="1"/>
</dbReference>
<gene>
    <name evidence="5" type="ORF">HNP60_001679</name>
</gene>
<dbReference type="EMBL" id="JACHKA010000001">
    <property type="protein sequence ID" value="MBB5985705.1"/>
    <property type="molecule type" value="Genomic_DNA"/>
</dbReference>
<dbReference type="Pfam" id="PF00330">
    <property type="entry name" value="Aconitase"/>
    <property type="match status" value="1"/>
</dbReference>
<name>A0ABR6NEK4_9SPHN</name>
<evidence type="ECO:0000313" key="5">
    <source>
        <dbReference type="EMBL" id="MBB5985705.1"/>
    </source>
</evidence>
<dbReference type="InterPro" id="IPR036008">
    <property type="entry name" value="Aconitase_4Fe-4S_dom"/>
</dbReference>
<dbReference type="Proteomes" id="UP001138540">
    <property type="component" value="Unassembled WGS sequence"/>
</dbReference>
<keyword evidence="6" id="KW-1185">Reference proteome</keyword>
<proteinExistence type="predicted"/>
<dbReference type="InterPro" id="IPR015931">
    <property type="entry name" value="Acnase/IPM_dHydase_lsu_aba_1/3"/>
</dbReference>
<keyword evidence="2" id="KW-0408">Iron</keyword>
<keyword evidence="1" id="KW-0479">Metal-binding</keyword>
<feature type="domain" description="Aconitase/3-isopropylmalate dehydratase large subunit alpha/beta/alpha" evidence="4">
    <location>
        <begin position="10"/>
        <end position="60"/>
    </location>
</feature>
<evidence type="ECO:0000256" key="1">
    <source>
        <dbReference type="ARBA" id="ARBA00022723"/>
    </source>
</evidence>